<dbReference type="GO" id="GO:0020037">
    <property type="term" value="F:heme binding"/>
    <property type="evidence" value="ECO:0007669"/>
    <property type="project" value="InterPro"/>
</dbReference>
<keyword evidence="1" id="KW-0732">Signal</keyword>
<dbReference type="NCBIfam" id="TIGR04529">
    <property type="entry name" value="MTB_hemophore"/>
    <property type="match status" value="1"/>
</dbReference>
<dbReference type="InterPro" id="IPR038378">
    <property type="entry name" value="MHB_sf"/>
</dbReference>
<sequence length="127" mass="13437">MLLPSSVDARRVGRAFLVGTAAAAVMALTGFVPVSAADPDAEPVINCDAAGYQRVAAGVALATADYMDENPDVRDAYTRMKSDNVRPSEEVEAYLAGHPDVAASMSRLRQPLKDLMIRCGWGVPASQ</sequence>
<dbReference type="Proteomes" id="UP000179441">
    <property type="component" value="Unassembled WGS sequence"/>
</dbReference>
<reference evidence="3 4" key="1">
    <citation type="submission" date="2016-10" db="EMBL/GenBank/DDBJ databases">
        <title>Evaluation of Human, Veterinary and Environmental Mycobacterium chelonae Isolates by Core Genome Phylogenomic Analysis, Targeted Gene Comparison, and Anti-microbial Susceptibility Patterns: A Tale of Mistaken Identities.</title>
        <authorList>
            <person name="Fogelson S.B."/>
            <person name="Camus A.C."/>
            <person name="Lorenz W."/>
            <person name="Vasireddy R."/>
            <person name="Vasireddy S."/>
            <person name="Smith T."/>
            <person name="Brown-Elliott B.A."/>
            <person name="Wallace R.J.Jr."/>
            <person name="Hasan N.A."/>
            <person name="Reischl U."/>
            <person name="Sanchez S."/>
        </authorList>
    </citation>
    <scope>NUCLEOTIDE SEQUENCE [LARGE SCALE GENOMIC DNA]</scope>
    <source>
        <strain evidence="3 4">15518</strain>
    </source>
</reference>
<protein>
    <recommendedName>
        <fullName evidence="2">Haemophore haem-binding domain-containing protein</fullName>
    </recommendedName>
</protein>
<feature type="domain" description="Haemophore haem-binding" evidence="2">
    <location>
        <begin position="46"/>
        <end position="120"/>
    </location>
</feature>
<feature type="signal peptide" evidence="1">
    <location>
        <begin position="1"/>
        <end position="36"/>
    </location>
</feature>
<organism evidence="3 4">
    <name type="scientific">Mycobacteroides chelonae</name>
    <name type="common">Mycobacterium chelonae</name>
    <dbReference type="NCBI Taxonomy" id="1774"/>
    <lineage>
        <taxon>Bacteria</taxon>
        <taxon>Bacillati</taxon>
        <taxon>Actinomycetota</taxon>
        <taxon>Actinomycetes</taxon>
        <taxon>Mycobacteriales</taxon>
        <taxon>Mycobacteriaceae</taxon>
        <taxon>Mycobacteroides</taxon>
    </lineage>
</organism>
<dbReference type="Gene3D" id="1.20.20.20">
    <property type="entry name" value="Haemophore, haem-binding domain"/>
    <property type="match status" value="1"/>
</dbReference>
<evidence type="ECO:0000313" key="3">
    <source>
        <dbReference type="EMBL" id="OHU80426.1"/>
    </source>
</evidence>
<dbReference type="RefSeq" id="WP_070952278.1">
    <property type="nucleotide sequence ID" value="NZ_CP050145.1"/>
</dbReference>
<dbReference type="EMBL" id="MLIS01000001">
    <property type="protein sequence ID" value="OHU80426.1"/>
    <property type="molecule type" value="Genomic_DNA"/>
</dbReference>
<dbReference type="InterPro" id="IPR032407">
    <property type="entry name" value="MHB"/>
</dbReference>
<name>A0A1S1MB09_MYCCH</name>
<dbReference type="Pfam" id="PF16525">
    <property type="entry name" value="MHB"/>
    <property type="match status" value="1"/>
</dbReference>
<feature type="chain" id="PRO_5010334826" description="Haemophore haem-binding domain-containing protein" evidence="1">
    <location>
        <begin position="37"/>
        <end position="127"/>
    </location>
</feature>
<accession>A0A1S1MB09</accession>
<evidence type="ECO:0000256" key="1">
    <source>
        <dbReference type="SAM" id="SignalP"/>
    </source>
</evidence>
<evidence type="ECO:0000259" key="2">
    <source>
        <dbReference type="Pfam" id="PF16525"/>
    </source>
</evidence>
<comment type="caution">
    <text evidence="3">The sequence shown here is derived from an EMBL/GenBank/DDBJ whole genome shotgun (WGS) entry which is preliminary data.</text>
</comment>
<dbReference type="AlphaFoldDB" id="A0A1S1MB09"/>
<gene>
    <name evidence="3" type="ORF">BKG84_02875</name>
</gene>
<evidence type="ECO:0000313" key="4">
    <source>
        <dbReference type="Proteomes" id="UP000179441"/>
    </source>
</evidence>
<keyword evidence="4" id="KW-1185">Reference proteome</keyword>
<proteinExistence type="predicted"/>